<gene>
    <name evidence="9" type="ORF">GGQ54_001927</name>
</gene>
<keyword evidence="5 8" id="KW-1133">Transmembrane helix</keyword>
<feature type="transmembrane region" description="Helical" evidence="8">
    <location>
        <begin position="345"/>
        <end position="364"/>
    </location>
</feature>
<keyword evidence="2" id="KW-0813">Transport</keyword>
<feature type="transmembrane region" description="Helical" evidence="8">
    <location>
        <begin position="38"/>
        <end position="58"/>
    </location>
</feature>
<feature type="transmembrane region" description="Helical" evidence="8">
    <location>
        <begin position="222"/>
        <end position="243"/>
    </location>
</feature>
<keyword evidence="6" id="KW-0406">Ion transport</keyword>
<dbReference type="GO" id="GO:0008324">
    <property type="term" value="F:monoatomic cation transmembrane transporter activity"/>
    <property type="evidence" value="ECO:0007669"/>
    <property type="project" value="InterPro"/>
</dbReference>
<evidence type="ECO:0000256" key="7">
    <source>
        <dbReference type="ARBA" id="ARBA00023136"/>
    </source>
</evidence>
<evidence type="ECO:0000313" key="10">
    <source>
        <dbReference type="Proteomes" id="UP000527616"/>
    </source>
</evidence>
<protein>
    <submittedName>
        <fullName evidence="9">Potassium uptake TrkH family protein</fullName>
    </submittedName>
</protein>
<accession>A0A7Z0D9N4</accession>
<dbReference type="GO" id="GO:0030001">
    <property type="term" value="P:metal ion transport"/>
    <property type="evidence" value="ECO:0007669"/>
    <property type="project" value="UniProtKB-ARBA"/>
</dbReference>
<feature type="transmembrane region" description="Helical" evidence="8">
    <location>
        <begin position="70"/>
        <end position="95"/>
    </location>
</feature>
<feature type="transmembrane region" description="Helical" evidence="8">
    <location>
        <begin position="121"/>
        <end position="142"/>
    </location>
</feature>
<evidence type="ECO:0000256" key="6">
    <source>
        <dbReference type="ARBA" id="ARBA00023065"/>
    </source>
</evidence>
<dbReference type="EMBL" id="JACBZS010000001">
    <property type="protein sequence ID" value="NYI71367.1"/>
    <property type="molecule type" value="Genomic_DNA"/>
</dbReference>
<dbReference type="PANTHER" id="PTHR32024">
    <property type="entry name" value="TRK SYSTEM POTASSIUM UPTAKE PROTEIN TRKG-RELATED"/>
    <property type="match status" value="1"/>
</dbReference>
<dbReference type="AlphaFoldDB" id="A0A7Z0D9N4"/>
<evidence type="ECO:0000256" key="3">
    <source>
        <dbReference type="ARBA" id="ARBA00022475"/>
    </source>
</evidence>
<evidence type="ECO:0000256" key="8">
    <source>
        <dbReference type="SAM" id="Phobius"/>
    </source>
</evidence>
<dbReference type="InterPro" id="IPR003445">
    <property type="entry name" value="Cat_transpt"/>
</dbReference>
<dbReference type="PANTHER" id="PTHR32024:SF1">
    <property type="entry name" value="KTR SYSTEM POTASSIUM UPTAKE PROTEIN B"/>
    <property type="match status" value="1"/>
</dbReference>
<organism evidence="9 10">
    <name type="scientific">Naumannella cuiyingiana</name>
    <dbReference type="NCBI Taxonomy" id="1347891"/>
    <lineage>
        <taxon>Bacteria</taxon>
        <taxon>Bacillati</taxon>
        <taxon>Actinomycetota</taxon>
        <taxon>Actinomycetes</taxon>
        <taxon>Propionibacteriales</taxon>
        <taxon>Propionibacteriaceae</taxon>
        <taxon>Naumannella</taxon>
    </lineage>
</organism>
<keyword evidence="10" id="KW-1185">Reference proteome</keyword>
<reference evidence="9 10" key="1">
    <citation type="submission" date="2020-07" db="EMBL/GenBank/DDBJ databases">
        <title>Sequencing the genomes of 1000 actinobacteria strains.</title>
        <authorList>
            <person name="Klenk H.-P."/>
        </authorList>
    </citation>
    <scope>NUCLEOTIDE SEQUENCE [LARGE SCALE GENOMIC DNA]</scope>
    <source>
        <strain evidence="9 10">DSM 103164</strain>
    </source>
</reference>
<dbReference type="GO" id="GO:0005886">
    <property type="term" value="C:plasma membrane"/>
    <property type="evidence" value="ECO:0007669"/>
    <property type="project" value="UniProtKB-SubCell"/>
</dbReference>
<keyword evidence="4 8" id="KW-0812">Transmembrane</keyword>
<evidence type="ECO:0000256" key="5">
    <source>
        <dbReference type="ARBA" id="ARBA00022989"/>
    </source>
</evidence>
<dbReference type="RefSeq" id="WP_179445200.1">
    <property type="nucleotide sequence ID" value="NZ_JACBZS010000001.1"/>
</dbReference>
<evidence type="ECO:0000256" key="2">
    <source>
        <dbReference type="ARBA" id="ARBA00022448"/>
    </source>
</evidence>
<proteinExistence type="predicted"/>
<comment type="subcellular location">
    <subcellularLocation>
        <location evidence="1">Cell membrane</location>
        <topology evidence="1">Multi-pass membrane protein</topology>
    </subcellularLocation>
</comment>
<dbReference type="Pfam" id="PF02386">
    <property type="entry name" value="TrkH"/>
    <property type="match status" value="1"/>
</dbReference>
<dbReference type="Proteomes" id="UP000527616">
    <property type="component" value="Unassembled WGS sequence"/>
</dbReference>
<feature type="transmembrane region" description="Helical" evidence="8">
    <location>
        <begin position="187"/>
        <end position="210"/>
    </location>
</feature>
<comment type="caution">
    <text evidence="9">The sequence shown here is derived from an EMBL/GenBank/DDBJ whole genome shotgun (WGS) entry which is preliminary data.</text>
</comment>
<keyword evidence="3" id="KW-1003">Cell membrane</keyword>
<feature type="transmembrane region" description="Helical" evidence="8">
    <location>
        <begin position="401"/>
        <end position="423"/>
    </location>
</feature>
<evidence type="ECO:0000256" key="4">
    <source>
        <dbReference type="ARBA" id="ARBA00022692"/>
    </source>
</evidence>
<evidence type="ECO:0000313" key="9">
    <source>
        <dbReference type="EMBL" id="NYI71367.1"/>
    </source>
</evidence>
<keyword evidence="7 8" id="KW-0472">Membrane</keyword>
<feature type="transmembrane region" description="Helical" evidence="8">
    <location>
        <begin position="12"/>
        <end position="32"/>
    </location>
</feature>
<evidence type="ECO:0000256" key="1">
    <source>
        <dbReference type="ARBA" id="ARBA00004651"/>
    </source>
</evidence>
<feature type="transmembrane region" description="Helical" evidence="8">
    <location>
        <begin position="302"/>
        <end position="324"/>
    </location>
</feature>
<name>A0A7Z0D9N4_9ACTN</name>
<sequence length="440" mass="46841">MRRAVHPTRVVPAAFAVVIAIGTLLLALPVSSRGRDTSLLDAAFTAVSAVCVTGLTVLDNELHWSTFGQVVILALIQVGGFGIMTLATLLSLFVIGRLNLQTTLITRTESHTNDIADVRKVPIRIAAIMFGIEAVVAIILTLRFRIAYTDDWGSALWQGIYLAISSFNNAGFAPYSDNLMGFVDDGWITLPLCASVILGGIGFPVLFELGRRIPVRHWSIHVRITVGGTLLLLAAGIASFAWFEWSNPGTLGPLSTAGKIIGSISGGVMPRTAGFNSVDYGALDQETYAIQYVLMFIGGGSAGTAGGIKITTFFLLAFVIWSELRGEQETVIGHRRIGPATQRQALTVALLGVAAVVLGTLIILNNGDHPLQAVAFESISAFATVGLSTGITPSLDPIGKITLMVLMFIGRVGTITVGSAIALNDRHRYYRVPEERPIVG</sequence>